<keyword evidence="1" id="KW-0235">DNA replication</keyword>
<dbReference type="GO" id="GO:0003887">
    <property type="term" value="F:DNA-directed DNA polymerase activity"/>
    <property type="evidence" value="ECO:0007669"/>
    <property type="project" value="InterPro"/>
</dbReference>
<feature type="domain" description="DNA-directed DNA polymerase family A palm" evidence="3">
    <location>
        <begin position="497"/>
        <end position="717"/>
    </location>
</feature>
<dbReference type="InterPro" id="IPR002562">
    <property type="entry name" value="3'-5'_exonuclease_dom"/>
</dbReference>
<dbReference type="EMBL" id="MG189906">
    <property type="protein sequence ID" value="ATS92272.1"/>
    <property type="molecule type" value="Genomic_DNA"/>
</dbReference>
<dbReference type="GO" id="GO:0006302">
    <property type="term" value="P:double-strand break repair"/>
    <property type="evidence" value="ECO:0007669"/>
    <property type="project" value="TreeGrafter"/>
</dbReference>
<evidence type="ECO:0000313" key="5">
    <source>
        <dbReference type="Proteomes" id="UP000241675"/>
    </source>
</evidence>
<gene>
    <name evidence="4" type="ORF">DLP05_147</name>
</gene>
<dbReference type="Gene3D" id="1.10.150.20">
    <property type="entry name" value="5' to 3' exonuclease, C-terminal subdomain"/>
    <property type="match status" value="1"/>
</dbReference>
<dbReference type="SUPFAM" id="SSF53098">
    <property type="entry name" value="Ribonuclease H-like"/>
    <property type="match status" value="1"/>
</dbReference>
<proteinExistence type="predicted"/>
<dbReference type="OrthoDB" id="14842at10239"/>
<dbReference type="SMART" id="SM00482">
    <property type="entry name" value="POLAc"/>
    <property type="match status" value="1"/>
</dbReference>
<dbReference type="InterPro" id="IPR012337">
    <property type="entry name" value="RNaseH-like_sf"/>
</dbReference>
<dbReference type="InterPro" id="IPR036397">
    <property type="entry name" value="RNaseH_sf"/>
</dbReference>
<dbReference type="InterPro" id="IPR043502">
    <property type="entry name" value="DNA/RNA_pol_sf"/>
</dbReference>
<dbReference type="PRINTS" id="PR00868">
    <property type="entry name" value="DNAPOLI"/>
</dbReference>
<dbReference type="Pfam" id="PF01612">
    <property type="entry name" value="DNA_pol_A_exo1"/>
    <property type="match status" value="1"/>
</dbReference>
<reference evidence="5" key="1">
    <citation type="submission" date="2017-10" db="EMBL/GenBank/DDBJ databases">
        <authorList>
            <person name="Peters D.L."/>
        </authorList>
    </citation>
    <scope>NUCLEOTIDE SEQUENCE [LARGE SCALE GENOMIC DNA]</scope>
</reference>
<dbReference type="Gene3D" id="1.20.1060.10">
    <property type="entry name" value="Taq DNA Polymerase, Chain T, domain 4"/>
    <property type="match status" value="1"/>
</dbReference>
<dbReference type="PANTHER" id="PTHR10133:SF27">
    <property type="entry name" value="DNA POLYMERASE NU"/>
    <property type="match status" value="1"/>
</dbReference>
<organism evidence="4 5">
    <name type="scientific">Stenotrophomonas phage vB_SmaS_DLP_5</name>
    <dbReference type="NCBI Taxonomy" id="2044561"/>
    <lineage>
        <taxon>Viruses</taxon>
        <taxon>Duplodnaviria</taxon>
        <taxon>Heunggongvirae</taxon>
        <taxon>Uroviricota</taxon>
        <taxon>Caudoviricetes</taxon>
        <taxon>Delepquintavirus</taxon>
        <taxon>Delepquintavirus DLP5</taxon>
    </lineage>
</organism>
<protein>
    <submittedName>
        <fullName evidence="4">DNA polymerase I</fullName>
    </submittedName>
</protein>
<keyword evidence="5" id="KW-1185">Reference proteome</keyword>
<dbReference type="GO" id="GO:0006261">
    <property type="term" value="P:DNA-templated DNA replication"/>
    <property type="evidence" value="ECO:0007669"/>
    <property type="project" value="InterPro"/>
</dbReference>
<dbReference type="Proteomes" id="UP000241675">
    <property type="component" value="Segment"/>
</dbReference>
<dbReference type="GO" id="GO:0039693">
    <property type="term" value="P:viral DNA genome replication"/>
    <property type="evidence" value="ECO:0007669"/>
    <property type="project" value="UniProtKB-KW"/>
</dbReference>
<name>A0A2D2W298_9CAUD</name>
<sequence length="761" mass="85676">MKEQTPRELFHSDSNFPPYEEGQVILVMGDHAKAMLEQNGIIPKKRTTTFLRGNQYTLPDGRPIRFTFSAGIGEFDYKRYVEMLTDAKGAFSHARTGNSEPEMGLYRYVEDFSDLIVKINEQYEITGRPVDTSFDTETTGFDPYAVPNLATGHPGAYLICLQFSCQEGTADCLYLPNRATEVAKLEQLRDQLTWLLTSPKISLKAANGKFDLNWMWVRTQIHCTNFKFDTTAVGSLLDENRSNSLNMHAKIYTSMGGYDDAFNASIDKGKMWLVPPAQMLPYAGGDADATLRVAAAEKAQLLQDPALTKFYINILHPALRAFEAVERGGVCVDLAAYKDLEYELGKEAETLAQRCAKAMGGRICAKYHDSTKPGQIALKAASINDFMFSAMGLGLKPLVTTEKTGAPSTGIDHLLMFREDPRAKEFVEAFEEYSSVTKMLSTYVHGFQKHIRSDGRFHPTYWLFAGDKEDGEGGTNTGRLSCRDPAFQTIPKHNKWAKAIRRCFPAPDGMLVLENDYSQGELKIIACLADETNMIEAYRTGKDLHVVTSGRFAGYDYEQMMLMKKEDEDKFDAIRQLGKAGNFGLIYGMGVEGFMAYAEGNYGVKLTQQEAAAFRNGFFESYPRLLEYHARYKAFAKKHGFVRNPLGRVRHLPLINSSRGDIRSKAERQAINSPVQGCLSDLMIWTFAEAWKKGWYKEAPSFGNVHDAMYTYIPEDNYKMYADRQKELMETLPMHELGWNPQLVFTADGKVGKNMAELKKV</sequence>
<dbReference type="Gene3D" id="3.30.70.370">
    <property type="match status" value="1"/>
</dbReference>
<dbReference type="InterPro" id="IPR001098">
    <property type="entry name" value="DNA-dir_DNA_pol_A_palm_dom"/>
</dbReference>
<evidence type="ECO:0000256" key="2">
    <source>
        <dbReference type="ARBA" id="ARBA00023109"/>
    </source>
</evidence>
<dbReference type="SUPFAM" id="SSF56672">
    <property type="entry name" value="DNA/RNA polymerases"/>
    <property type="match status" value="1"/>
</dbReference>
<reference evidence="4 5" key="2">
    <citation type="submission" date="2017-11" db="EMBL/GenBank/DDBJ databases">
        <title>Lysogenic conversion of Stenotrophomonas maltophilia by temperate phage DLP4.</title>
        <authorList>
            <person name="Dennis J."/>
            <person name="Stothard P."/>
        </authorList>
    </citation>
    <scope>NUCLEOTIDE SEQUENCE [LARGE SCALE GENOMIC DNA]</scope>
</reference>
<accession>A0A2D2W298</accession>
<dbReference type="GO" id="GO:0008408">
    <property type="term" value="F:3'-5' exonuclease activity"/>
    <property type="evidence" value="ECO:0007669"/>
    <property type="project" value="InterPro"/>
</dbReference>
<evidence type="ECO:0000313" key="4">
    <source>
        <dbReference type="EMBL" id="ATS92272.1"/>
    </source>
</evidence>
<dbReference type="GO" id="GO:0003677">
    <property type="term" value="F:DNA binding"/>
    <property type="evidence" value="ECO:0007669"/>
    <property type="project" value="InterPro"/>
</dbReference>
<dbReference type="Gene3D" id="3.30.420.10">
    <property type="entry name" value="Ribonuclease H-like superfamily/Ribonuclease H"/>
    <property type="match status" value="1"/>
</dbReference>
<dbReference type="InterPro" id="IPR002298">
    <property type="entry name" value="DNA_polymerase_A"/>
</dbReference>
<evidence type="ECO:0000256" key="1">
    <source>
        <dbReference type="ARBA" id="ARBA00022705"/>
    </source>
</evidence>
<keyword evidence="2" id="KW-1194">Viral DNA replication</keyword>
<evidence type="ECO:0000259" key="3">
    <source>
        <dbReference type="SMART" id="SM00482"/>
    </source>
</evidence>
<dbReference type="Pfam" id="PF00476">
    <property type="entry name" value="DNA_pol_A"/>
    <property type="match status" value="1"/>
</dbReference>
<dbReference type="PANTHER" id="PTHR10133">
    <property type="entry name" value="DNA POLYMERASE I"/>
    <property type="match status" value="1"/>
</dbReference>